<organism evidence="11 12">
    <name type="scientific">Aliivibrio sifiae</name>
    <dbReference type="NCBI Taxonomy" id="566293"/>
    <lineage>
        <taxon>Bacteria</taxon>
        <taxon>Pseudomonadati</taxon>
        <taxon>Pseudomonadota</taxon>
        <taxon>Gammaproteobacteria</taxon>
        <taxon>Vibrionales</taxon>
        <taxon>Vibrionaceae</taxon>
        <taxon>Aliivibrio</taxon>
    </lineage>
</organism>
<dbReference type="InterPro" id="IPR044791">
    <property type="entry name" value="Beta-glucanase/XTH"/>
</dbReference>
<dbReference type="RefSeq" id="WP_061004076.1">
    <property type="nucleotide sequence ID" value="NZ_BSOU01000001.1"/>
</dbReference>
<dbReference type="PANTHER" id="PTHR31062">
    <property type="entry name" value="XYLOGLUCAN ENDOTRANSGLUCOSYLASE/HYDROLASE PROTEIN 8-RELATED"/>
    <property type="match status" value="1"/>
</dbReference>
<feature type="active site" description="Proton donor" evidence="8">
    <location>
        <position position="141"/>
    </location>
</feature>
<dbReference type="SUPFAM" id="SSF49899">
    <property type="entry name" value="Concanavalin A-like lectins/glucanases"/>
    <property type="match status" value="1"/>
</dbReference>
<evidence type="ECO:0000259" key="9">
    <source>
        <dbReference type="PROSITE" id="PS51762"/>
    </source>
</evidence>
<evidence type="ECO:0000313" key="12">
    <source>
        <dbReference type="Proteomes" id="UP000239273"/>
    </source>
</evidence>
<sequence>MNKYDALFLIGLSSFTAGACNVDECNDRYFSEPLKELNRDLFERSHHWSNGFPFLNRWEEGAIDFSEVGMNIEVSDAPQSNEQNKYRSGELRSRHFYGYGCFSVEVKPISSPGIITSFFLFSGEHDKHEGSNGMHNEIDIEFLGKNTRVVQFNFWANDDEYLSDNAVLIPLGFDASKEFHQYAMLWKEDKIQWFVDGVMRYEVVRSKNNPTPTILDSRLKIMANVWPVDNKLSSWAGKVSALNQPLSGTYRNLSFQPEQSCGNDK</sequence>
<dbReference type="InterPro" id="IPR008263">
    <property type="entry name" value="GH16_AS"/>
</dbReference>
<dbReference type="PRINTS" id="PR00737">
    <property type="entry name" value="GLHYDRLASE16"/>
</dbReference>
<evidence type="ECO:0000256" key="8">
    <source>
        <dbReference type="PIRSR" id="PIRSR608264-1"/>
    </source>
</evidence>
<keyword evidence="13" id="KW-1185">Reference proteome</keyword>
<proteinExistence type="inferred from homology"/>
<reference evidence="10" key="1">
    <citation type="journal article" date="2014" name="Int. J. Syst. Evol. Microbiol.">
        <title>Complete genome of a new Firmicutes species belonging to the dominant human colonic microbiota ('Ruminococcus bicirculans') reveals two chromosomes and a selective capacity to utilize plant glucans.</title>
        <authorList>
            <consortium name="NISC Comparative Sequencing Program"/>
            <person name="Wegmann U."/>
            <person name="Louis P."/>
            <person name="Goesmann A."/>
            <person name="Henrissat B."/>
            <person name="Duncan S.H."/>
            <person name="Flint H.J."/>
        </authorList>
    </citation>
    <scope>NUCLEOTIDE SEQUENCE</scope>
    <source>
        <strain evidence="10">NBRC 105001</strain>
    </source>
</reference>
<dbReference type="PROSITE" id="PS51257">
    <property type="entry name" value="PROKAR_LIPOPROTEIN"/>
    <property type="match status" value="1"/>
</dbReference>
<dbReference type="EMBL" id="BSOU01000001">
    <property type="protein sequence ID" value="GLR73499.1"/>
    <property type="molecule type" value="Genomic_DNA"/>
</dbReference>
<dbReference type="InterPro" id="IPR008264">
    <property type="entry name" value="Beta_glucanase"/>
</dbReference>
<dbReference type="InterPro" id="IPR000757">
    <property type="entry name" value="Beta-glucanase-like"/>
</dbReference>
<gene>
    <name evidence="11" type="ORF">BTO23_17415</name>
    <name evidence="10" type="ORF">GCM10007855_03720</name>
</gene>
<keyword evidence="4" id="KW-0326">Glycosidase</keyword>
<feature type="domain" description="GH16" evidence="9">
    <location>
        <begin position="2"/>
        <end position="255"/>
    </location>
</feature>
<evidence type="ECO:0000256" key="4">
    <source>
        <dbReference type="ARBA" id="ARBA00023295"/>
    </source>
</evidence>
<protein>
    <recommendedName>
        <fullName evidence="2">Beta-glucanase</fullName>
    </recommendedName>
    <alternativeName>
        <fullName evidence="7">1,3-1,4-beta-D-glucan 4-glucanohydrolase</fullName>
    </alternativeName>
    <alternativeName>
        <fullName evidence="6">Endo-beta-1,3-1,4 glucanase</fullName>
    </alternativeName>
    <alternativeName>
        <fullName evidence="5">Lichenase</fullName>
    </alternativeName>
</protein>
<feature type="active site" description="Nucleophile" evidence="8">
    <location>
        <position position="137"/>
    </location>
</feature>
<evidence type="ECO:0000313" key="13">
    <source>
        <dbReference type="Proteomes" id="UP001156660"/>
    </source>
</evidence>
<dbReference type="GO" id="GO:0005975">
    <property type="term" value="P:carbohydrate metabolic process"/>
    <property type="evidence" value="ECO:0007669"/>
    <property type="project" value="InterPro"/>
</dbReference>
<evidence type="ECO:0000256" key="1">
    <source>
        <dbReference type="ARBA" id="ARBA00006865"/>
    </source>
</evidence>
<dbReference type="EMBL" id="MSCP01000002">
    <property type="protein sequence ID" value="PQJ87860.1"/>
    <property type="molecule type" value="Genomic_DNA"/>
</dbReference>
<evidence type="ECO:0000313" key="11">
    <source>
        <dbReference type="EMBL" id="PQJ87860.1"/>
    </source>
</evidence>
<evidence type="ECO:0000256" key="2">
    <source>
        <dbReference type="ARBA" id="ARBA00014569"/>
    </source>
</evidence>
<dbReference type="AlphaFoldDB" id="A0A2S7X932"/>
<dbReference type="PROSITE" id="PS01034">
    <property type="entry name" value="GH16_1"/>
    <property type="match status" value="1"/>
</dbReference>
<dbReference type="Pfam" id="PF00722">
    <property type="entry name" value="Glyco_hydro_16"/>
    <property type="match status" value="1"/>
</dbReference>
<keyword evidence="3" id="KW-0378">Hydrolase</keyword>
<evidence type="ECO:0000313" key="10">
    <source>
        <dbReference type="EMBL" id="GLR73499.1"/>
    </source>
</evidence>
<evidence type="ECO:0000256" key="5">
    <source>
        <dbReference type="ARBA" id="ARBA00029722"/>
    </source>
</evidence>
<dbReference type="OrthoDB" id="9809583at2"/>
<dbReference type="Proteomes" id="UP001156660">
    <property type="component" value="Unassembled WGS sequence"/>
</dbReference>
<comment type="caution">
    <text evidence="11">The sequence shown here is derived from an EMBL/GenBank/DDBJ whole genome shotgun (WGS) entry which is preliminary data.</text>
</comment>
<dbReference type="GO" id="GO:0004553">
    <property type="term" value="F:hydrolase activity, hydrolyzing O-glycosyl compounds"/>
    <property type="evidence" value="ECO:0007669"/>
    <property type="project" value="InterPro"/>
</dbReference>
<dbReference type="Proteomes" id="UP000239273">
    <property type="component" value="Unassembled WGS sequence"/>
</dbReference>
<comment type="similarity">
    <text evidence="1">Belongs to the glycosyl hydrolase 16 family.</text>
</comment>
<dbReference type="InterPro" id="IPR013320">
    <property type="entry name" value="ConA-like_dom_sf"/>
</dbReference>
<reference evidence="10" key="4">
    <citation type="submission" date="2023-01" db="EMBL/GenBank/DDBJ databases">
        <title>Draft genome sequence of Aliivibrio sifiae strain NBRC 105001.</title>
        <authorList>
            <person name="Sun Q."/>
            <person name="Mori K."/>
        </authorList>
    </citation>
    <scope>NUCLEOTIDE SEQUENCE</scope>
    <source>
        <strain evidence="10">NBRC 105001</strain>
    </source>
</reference>
<accession>A0A2S7X932</accession>
<evidence type="ECO:0000256" key="6">
    <source>
        <dbReference type="ARBA" id="ARBA00029771"/>
    </source>
</evidence>
<dbReference type="Gene3D" id="2.60.120.200">
    <property type="match status" value="1"/>
</dbReference>
<reference evidence="13" key="3">
    <citation type="journal article" date="2019" name="Int. J. Syst. Evol. Microbiol.">
        <title>The Global Catalogue of Microorganisms (GCM) 10K type strain sequencing project: providing services to taxonomists for standard genome sequencing and annotation.</title>
        <authorList>
            <consortium name="The Broad Institute Genomics Platform"/>
            <consortium name="The Broad Institute Genome Sequencing Center for Infectious Disease"/>
            <person name="Wu L."/>
            <person name="Ma J."/>
        </authorList>
    </citation>
    <scope>NUCLEOTIDE SEQUENCE [LARGE SCALE GENOMIC DNA]</scope>
    <source>
        <strain evidence="13">NBRC 105001</strain>
    </source>
</reference>
<name>A0A2S7X932_9GAMM</name>
<evidence type="ECO:0000256" key="7">
    <source>
        <dbReference type="ARBA" id="ARBA00031665"/>
    </source>
</evidence>
<reference evidence="11 12" key="2">
    <citation type="submission" date="2016-12" db="EMBL/GenBank/DDBJ databases">
        <title>Diversity of luminous bacteria.</title>
        <authorList>
            <person name="Yoshizawa S."/>
            <person name="Kogure K."/>
        </authorList>
    </citation>
    <scope>NUCLEOTIDE SEQUENCE [LARGE SCALE GENOMIC DNA]</scope>
    <source>
        <strain evidence="11 12">NBRC 105001</strain>
    </source>
</reference>
<dbReference type="PROSITE" id="PS51762">
    <property type="entry name" value="GH16_2"/>
    <property type="match status" value="1"/>
</dbReference>
<evidence type="ECO:0000256" key="3">
    <source>
        <dbReference type="ARBA" id="ARBA00022801"/>
    </source>
</evidence>